<evidence type="ECO:0000259" key="1">
    <source>
        <dbReference type="Pfam" id="PF01850"/>
    </source>
</evidence>
<accession>A0A3B1CBP2</accession>
<dbReference type="InterPro" id="IPR002716">
    <property type="entry name" value="PIN_dom"/>
</dbReference>
<gene>
    <name evidence="2" type="ORF">MNBD_IGNAVI01-3001</name>
</gene>
<reference evidence="2" key="1">
    <citation type="submission" date="2018-06" db="EMBL/GenBank/DDBJ databases">
        <authorList>
            <person name="Zhirakovskaya E."/>
        </authorList>
    </citation>
    <scope>NUCLEOTIDE SEQUENCE</scope>
</reference>
<organism evidence="2">
    <name type="scientific">hydrothermal vent metagenome</name>
    <dbReference type="NCBI Taxonomy" id="652676"/>
    <lineage>
        <taxon>unclassified sequences</taxon>
        <taxon>metagenomes</taxon>
        <taxon>ecological metagenomes</taxon>
    </lineage>
</organism>
<proteinExistence type="predicted"/>
<dbReference type="EMBL" id="UOGD01000197">
    <property type="protein sequence ID" value="VAX21424.1"/>
    <property type="molecule type" value="Genomic_DNA"/>
</dbReference>
<dbReference type="SUPFAM" id="SSF88723">
    <property type="entry name" value="PIN domain-like"/>
    <property type="match status" value="1"/>
</dbReference>
<dbReference type="Pfam" id="PF01850">
    <property type="entry name" value="PIN"/>
    <property type="match status" value="1"/>
</dbReference>
<feature type="domain" description="PIN" evidence="1">
    <location>
        <begin position="2"/>
        <end position="111"/>
    </location>
</feature>
<protein>
    <submittedName>
        <fullName evidence="2">PIN domain protein</fullName>
    </submittedName>
</protein>
<name>A0A3B1CBP2_9ZZZZ</name>
<dbReference type="InterPro" id="IPR029060">
    <property type="entry name" value="PIN-like_dom_sf"/>
</dbReference>
<evidence type="ECO:0000313" key="2">
    <source>
        <dbReference type="EMBL" id="VAX21424.1"/>
    </source>
</evidence>
<sequence length="119" mass="13545">MVLVDTSVWIDHLRNNNKELSTLLLRGTVVMHEFVLGELASGNIKNRKEILELLQSILSIPKVTIEEYLFFVKEHRLFGKGIGFVDIHLLASAKLSGILLWTLDKKLREVASTLNLSYK</sequence>
<dbReference type="Gene3D" id="3.40.50.1010">
    <property type="entry name" value="5'-nuclease"/>
    <property type="match status" value="1"/>
</dbReference>
<dbReference type="AlphaFoldDB" id="A0A3B1CBP2"/>